<dbReference type="InterPro" id="IPR045016">
    <property type="entry name" value="NhaD-like"/>
</dbReference>
<organism evidence="13 14">
    <name type="scientific">Engelhardtia mirabilis</name>
    <dbReference type="NCBI Taxonomy" id="2528011"/>
    <lineage>
        <taxon>Bacteria</taxon>
        <taxon>Pseudomonadati</taxon>
        <taxon>Planctomycetota</taxon>
        <taxon>Planctomycetia</taxon>
        <taxon>Planctomycetia incertae sedis</taxon>
        <taxon>Engelhardtia</taxon>
    </lineage>
</organism>
<evidence type="ECO:0000256" key="5">
    <source>
        <dbReference type="ARBA" id="ARBA00022989"/>
    </source>
</evidence>
<keyword evidence="8 11" id="KW-0472">Membrane</keyword>
<feature type="transmembrane region" description="Helical" evidence="11">
    <location>
        <begin position="275"/>
        <end position="291"/>
    </location>
</feature>
<dbReference type="PANTHER" id="PTHR43269:SF2">
    <property type="entry name" value="SODIUM_PROTON ANTIPORTER 1-RELATED"/>
    <property type="match status" value="1"/>
</dbReference>
<feature type="transmembrane region" description="Helical" evidence="11">
    <location>
        <begin position="28"/>
        <end position="46"/>
    </location>
</feature>
<dbReference type="PANTHER" id="PTHR43269">
    <property type="entry name" value="SODIUM/PROTON ANTIPORTER 1-RELATED"/>
    <property type="match status" value="1"/>
</dbReference>
<name>A0A518BN37_9BACT</name>
<proteinExistence type="inferred from homology"/>
<dbReference type="RefSeq" id="WP_145067289.1">
    <property type="nucleotide sequence ID" value="NZ_CP036287.1"/>
</dbReference>
<keyword evidence="5 11" id="KW-1133">Transmembrane helix</keyword>
<evidence type="ECO:0000313" key="14">
    <source>
        <dbReference type="Proteomes" id="UP000316921"/>
    </source>
</evidence>
<protein>
    <submittedName>
        <fullName evidence="13">Na(+)/H(+) antiporter NhaD</fullName>
    </submittedName>
</protein>
<keyword evidence="7" id="KW-0406">Ion transport</keyword>
<evidence type="ECO:0000256" key="9">
    <source>
        <dbReference type="ARBA" id="ARBA00023201"/>
    </source>
</evidence>
<dbReference type="InterPro" id="IPR004680">
    <property type="entry name" value="Cit_transptr-like_dom"/>
</dbReference>
<dbReference type="GO" id="GO:0016020">
    <property type="term" value="C:membrane"/>
    <property type="evidence" value="ECO:0007669"/>
    <property type="project" value="UniProtKB-SubCell"/>
</dbReference>
<evidence type="ECO:0000313" key="13">
    <source>
        <dbReference type="EMBL" id="QDU68353.1"/>
    </source>
</evidence>
<evidence type="ECO:0000259" key="12">
    <source>
        <dbReference type="Pfam" id="PF03600"/>
    </source>
</evidence>
<keyword evidence="14" id="KW-1185">Reference proteome</keyword>
<keyword evidence="6" id="KW-0915">Sodium</keyword>
<dbReference type="KEGG" id="pbap:Pla133_34490"/>
<evidence type="ECO:0000256" key="3">
    <source>
        <dbReference type="ARBA" id="ARBA00022449"/>
    </source>
</evidence>
<keyword evidence="4 11" id="KW-0812">Transmembrane</keyword>
<feature type="transmembrane region" description="Helical" evidence="11">
    <location>
        <begin position="249"/>
        <end position="270"/>
    </location>
</feature>
<dbReference type="AlphaFoldDB" id="A0A518BN37"/>
<dbReference type="EMBL" id="CP036287">
    <property type="protein sequence ID" value="QDU68353.1"/>
    <property type="molecule type" value="Genomic_DNA"/>
</dbReference>
<feature type="transmembrane region" description="Helical" evidence="11">
    <location>
        <begin position="166"/>
        <end position="187"/>
    </location>
</feature>
<evidence type="ECO:0000256" key="2">
    <source>
        <dbReference type="ARBA" id="ARBA00022448"/>
    </source>
</evidence>
<feature type="transmembrane region" description="Helical" evidence="11">
    <location>
        <begin position="94"/>
        <end position="114"/>
    </location>
</feature>
<evidence type="ECO:0000256" key="10">
    <source>
        <dbReference type="ARBA" id="ARBA00025753"/>
    </source>
</evidence>
<keyword evidence="9" id="KW-0739">Sodium transport</keyword>
<dbReference type="NCBIfam" id="NF038006">
    <property type="entry name" value="NhaD_1"/>
    <property type="match status" value="2"/>
</dbReference>
<feature type="transmembrane region" description="Helical" evidence="11">
    <location>
        <begin position="319"/>
        <end position="340"/>
    </location>
</feature>
<keyword evidence="2" id="KW-0813">Transport</keyword>
<reference evidence="13 14" key="1">
    <citation type="submission" date="2019-02" db="EMBL/GenBank/DDBJ databases">
        <title>Deep-cultivation of Planctomycetes and their phenomic and genomic characterization uncovers novel biology.</title>
        <authorList>
            <person name="Wiegand S."/>
            <person name="Jogler M."/>
            <person name="Boedeker C."/>
            <person name="Pinto D."/>
            <person name="Vollmers J."/>
            <person name="Rivas-Marin E."/>
            <person name="Kohn T."/>
            <person name="Peeters S.H."/>
            <person name="Heuer A."/>
            <person name="Rast P."/>
            <person name="Oberbeckmann S."/>
            <person name="Bunk B."/>
            <person name="Jeske O."/>
            <person name="Meyerdierks A."/>
            <person name="Storesund J.E."/>
            <person name="Kallscheuer N."/>
            <person name="Luecker S."/>
            <person name="Lage O.M."/>
            <person name="Pohl T."/>
            <person name="Merkel B.J."/>
            <person name="Hornburger P."/>
            <person name="Mueller R.-W."/>
            <person name="Bruemmer F."/>
            <person name="Labrenz M."/>
            <person name="Spormann A.M."/>
            <person name="Op den Camp H."/>
            <person name="Overmann J."/>
            <person name="Amann R."/>
            <person name="Jetten M.S.M."/>
            <person name="Mascher T."/>
            <person name="Medema M.H."/>
            <person name="Devos D.P."/>
            <person name="Kaster A.-K."/>
            <person name="Ovreas L."/>
            <person name="Rohde M."/>
            <person name="Galperin M.Y."/>
            <person name="Jogler C."/>
        </authorList>
    </citation>
    <scope>NUCLEOTIDE SEQUENCE [LARGE SCALE GENOMIC DNA]</scope>
    <source>
        <strain evidence="13 14">Pla133</strain>
    </source>
</reference>
<feature type="transmembrane region" description="Helical" evidence="11">
    <location>
        <begin position="208"/>
        <end position="229"/>
    </location>
</feature>
<comment type="similarity">
    <text evidence="10">Belongs to the NhaD Na(+)/H(+) (TC 2.A.62) antiporter family.</text>
</comment>
<evidence type="ECO:0000256" key="1">
    <source>
        <dbReference type="ARBA" id="ARBA00004141"/>
    </source>
</evidence>
<dbReference type="GO" id="GO:0006814">
    <property type="term" value="P:sodium ion transport"/>
    <property type="evidence" value="ECO:0007669"/>
    <property type="project" value="UniProtKB-KW"/>
</dbReference>
<evidence type="ECO:0000256" key="7">
    <source>
        <dbReference type="ARBA" id="ARBA00023065"/>
    </source>
</evidence>
<sequence>MNAILPALLGPLAALSEGAHHDTDLTGSAVGLAAVVVFVFAYLLVVAEDVIHLRKSKPVLIAAGVIWILTAIGMNDPETIAHRVEQHVAEFAELFLFLMVAMTYISAIAHRNVFFKLNALLVNAGFGLRAIFWTTGALAFMISPIADNLTTALLMGAVVTTVGRGNTRFISLACINVVIAANAGGAFSPFGDITTLMVWQAGHVPTLVFLDLVPAALVNWLVPAILMSLAVPAVRPQAVTEDVELKPGWLMVMLMFLATIATAVCFHAVLHLPPFLGMTTGLGYYMLWGYWTRLNARRYQMAEPVDVFDDVAKVEWDTLLFFFGVLMCVGGLSELGYLAVTSEALYTGHGPTNANIAVGLISAVVDNVPVMFAVLSMDPVMGATPAAEIHQWLLATLAAGVGGSLLSVGSAAGVALMGTTGGEYTFMRHLVWTPAILLGYAASIGVHQLLNMPAASVLAGGG</sequence>
<feature type="transmembrane region" description="Helical" evidence="11">
    <location>
        <begin position="352"/>
        <end position="372"/>
    </location>
</feature>
<feature type="domain" description="Citrate transporter-like" evidence="12">
    <location>
        <begin position="44"/>
        <end position="396"/>
    </location>
</feature>
<dbReference type="Proteomes" id="UP000316921">
    <property type="component" value="Chromosome"/>
</dbReference>
<feature type="transmembrane region" description="Helical" evidence="11">
    <location>
        <begin position="58"/>
        <end position="74"/>
    </location>
</feature>
<gene>
    <name evidence="13" type="primary">nhaD</name>
    <name evidence="13" type="ORF">Pla133_34490</name>
</gene>
<accession>A0A518BN37</accession>
<evidence type="ECO:0000256" key="11">
    <source>
        <dbReference type="SAM" id="Phobius"/>
    </source>
</evidence>
<evidence type="ECO:0000256" key="6">
    <source>
        <dbReference type="ARBA" id="ARBA00023053"/>
    </source>
</evidence>
<feature type="transmembrane region" description="Helical" evidence="11">
    <location>
        <begin position="392"/>
        <end position="418"/>
    </location>
</feature>
<keyword evidence="3" id="KW-0050">Antiport</keyword>
<evidence type="ECO:0000256" key="4">
    <source>
        <dbReference type="ARBA" id="ARBA00022692"/>
    </source>
</evidence>
<evidence type="ECO:0000256" key="8">
    <source>
        <dbReference type="ARBA" id="ARBA00023136"/>
    </source>
</evidence>
<dbReference type="GO" id="GO:0015297">
    <property type="term" value="F:antiporter activity"/>
    <property type="evidence" value="ECO:0007669"/>
    <property type="project" value="UniProtKB-KW"/>
</dbReference>
<comment type="subcellular location">
    <subcellularLocation>
        <location evidence="1">Membrane</location>
        <topology evidence="1">Multi-pass membrane protein</topology>
    </subcellularLocation>
</comment>
<dbReference type="Pfam" id="PF03600">
    <property type="entry name" value="CitMHS"/>
    <property type="match status" value="1"/>
</dbReference>
<feature type="transmembrane region" description="Helical" evidence="11">
    <location>
        <begin position="430"/>
        <end position="450"/>
    </location>
</feature>